<accession>A0A5B9DZI3</accession>
<dbReference type="Gene3D" id="1.20.120.160">
    <property type="entry name" value="HPT domain"/>
    <property type="match status" value="1"/>
</dbReference>
<dbReference type="PRINTS" id="PR00344">
    <property type="entry name" value="BCTRLSENSOR"/>
</dbReference>
<dbReference type="Gene3D" id="1.10.287.130">
    <property type="match status" value="1"/>
</dbReference>
<evidence type="ECO:0000256" key="1">
    <source>
        <dbReference type="ARBA" id="ARBA00000085"/>
    </source>
</evidence>
<dbReference type="KEGG" id="rgl:CS053_11380"/>
<dbReference type="CDD" id="cd00082">
    <property type="entry name" value="HisKA"/>
    <property type="match status" value="1"/>
</dbReference>
<evidence type="ECO:0000256" key="3">
    <source>
        <dbReference type="ARBA" id="ARBA00012438"/>
    </source>
</evidence>
<dbReference type="Gene3D" id="3.30.450.20">
    <property type="entry name" value="PAS domain"/>
    <property type="match status" value="1"/>
</dbReference>
<evidence type="ECO:0000256" key="5">
    <source>
        <dbReference type="ARBA" id="ARBA00022679"/>
    </source>
</evidence>
<dbReference type="EMBL" id="CP042807">
    <property type="protein sequence ID" value="QEE25029.1"/>
    <property type="molecule type" value="Genomic_DNA"/>
</dbReference>
<evidence type="ECO:0000256" key="7">
    <source>
        <dbReference type="ARBA" id="ARBA00022777"/>
    </source>
</evidence>
<keyword evidence="5" id="KW-0808">Transferase</keyword>
<dbReference type="Pfam" id="PF00512">
    <property type="entry name" value="HisKA"/>
    <property type="match status" value="1"/>
</dbReference>
<comment type="catalytic activity">
    <reaction evidence="1">
        <text>ATP + protein L-histidine = ADP + protein N-phospho-L-histidine.</text>
        <dbReference type="EC" id="2.7.13.3"/>
    </reaction>
</comment>
<dbReference type="InterPro" id="IPR036641">
    <property type="entry name" value="HPT_dom_sf"/>
</dbReference>
<dbReference type="GO" id="GO:0005886">
    <property type="term" value="C:plasma membrane"/>
    <property type="evidence" value="ECO:0007669"/>
    <property type="project" value="UniProtKB-SubCell"/>
</dbReference>
<dbReference type="InterPro" id="IPR005467">
    <property type="entry name" value="His_kinase_dom"/>
</dbReference>
<dbReference type="Gene3D" id="3.30.565.10">
    <property type="entry name" value="Histidine kinase-like ATPase, C-terminal domain"/>
    <property type="match status" value="1"/>
</dbReference>
<evidence type="ECO:0000313" key="17">
    <source>
        <dbReference type="EMBL" id="QEE25029.1"/>
    </source>
</evidence>
<comment type="subcellular location">
    <subcellularLocation>
        <location evidence="2">Cell inner membrane</location>
        <topology evidence="2">Multi-pass membrane protein</topology>
    </subcellularLocation>
</comment>
<evidence type="ECO:0000259" key="14">
    <source>
        <dbReference type="PROSITE" id="PS50109"/>
    </source>
</evidence>
<evidence type="ECO:0000259" key="16">
    <source>
        <dbReference type="PROSITE" id="PS50112"/>
    </source>
</evidence>
<evidence type="ECO:0000256" key="2">
    <source>
        <dbReference type="ARBA" id="ARBA00004429"/>
    </source>
</evidence>
<dbReference type="InterPro" id="IPR004358">
    <property type="entry name" value="Sig_transdc_His_kin-like_C"/>
</dbReference>
<dbReference type="SMART" id="SM00448">
    <property type="entry name" value="REC"/>
    <property type="match status" value="1"/>
</dbReference>
<keyword evidence="6" id="KW-0547">Nucleotide-binding</keyword>
<evidence type="ECO:0000313" key="18">
    <source>
        <dbReference type="Proteomes" id="UP000321807"/>
    </source>
</evidence>
<dbReference type="InterPro" id="IPR035965">
    <property type="entry name" value="PAS-like_dom_sf"/>
</dbReference>
<dbReference type="FunFam" id="3.30.565.10:FF:000010">
    <property type="entry name" value="Sensor histidine kinase RcsC"/>
    <property type="match status" value="1"/>
</dbReference>
<reference evidence="17 18" key="1">
    <citation type="submission" date="2019-08" db="EMBL/GenBank/DDBJ databases">
        <title>Complete genome sequence of Rhodanobacter glycinis strain T01E-68 isolated from tomato root.</title>
        <authorList>
            <person name="Weon H.-Y."/>
            <person name="Lee S.A."/>
        </authorList>
    </citation>
    <scope>NUCLEOTIDE SEQUENCE [LARGE SCALE GENOMIC DNA]</scope>
    <source>
        <strain evidence="17 18">T01E-68</strain>
    </source>
</reference>
<gene>
    <name evidence="17" type="ORF">CS053_11380</name>
</gene>
<keyword evidence="9" id="KW-0902">Two-component regulatory system</keyword>
<feature type="domain" description="Histidine kinase" evidence="14">
    <location>
        <begin position="214"/>
        <end position="435"/>
    </location>
</feature>
<dbReference type="CDD" id="cd17546">
    <property type="entry name" value="REC_hyHK_CKI1_RcsC-like"/>
    <property type="match status" value="1"/>
</dbReference>
<dbReference type="PROSITE" id="PS50110">
    <property type="entry name" value="RESPONSE_REGULATORY"/>
    <property type="match status" value="1"/>
</dbReference>
<evidence type="ECO:0000256" key="9">
    <source>
        <dbReference type="ARBA" id="ARBA00023012"/>
    </source>
</evidence>
<keyword evidence="8" id="KW-0067">ATP-binding</keyword>
<proteinExistence type="predicted"/>
<dbReference type="Pfam" id="PF00072">
    <property type="entry name" value="Response_reg"/>
    <property type="match status" value="1"/>
</dbReference>
<dbReference type="PROSITE" id="PS50112">
    <property type="entry name" value="PAS"/>
    <property type="match status" value="1"/>
</dbReference>
<dbReference type="Proteomes" id="UP000321807">
    <property type="component" value="Chromosome"/>
</dbReference>
<dbReference type="GO" id="GO:0005524">
    <property type="term" value="F:ATP binding"/>
    <property type="evidence" value="ECO:0007669"/>
    <property type="project" value="UniProtKB-KW"/>
</dbReference>
<dbReference type="InterPro" id="IPR003594">
    <property type="entry name" value="HATPase_dom"/>
</dbReference>
<evidence type="ECO:0000256" key="6">
    <source>
        <dbReference type="ARBA" id="ARBA00022741"/>
    </source>
</evidence>
<dbReference type="InterPro" id="IPR036890">
    <property type="entry name" value="HATPase_C_sf"/>
</dbReference>
<evidence type="ECO:0000256" key="8">
    <source>
        <dbReference type="ARBA" id="ARBA00022840"/>
    </source>
</evidence>
<dbReference type="GO" id="GO:0000155">
    <property type="term" value="F:phosphorelay sensor kinase activity"/>
    <property type="evidence" value="ECO:0007669"/>
    <property type="project" value="InterPro"/>
</dbReference>
<dbReference type="SUPFAM" id="SSF52172">
    <property type="entry name" value="CheY-like"/>
    <property type="match status" value="1"/>
</dbReference>
<protein>
    <recommendedName>
        <fullName evidence="11">Sensory/regulatory protein RpfC</fullName>
        <ecNumber evidence="3">2.7.13.3</ecNumber>
    </recommendedName>
</protein>
<dbReference type="SUPFAM" id="SSF47384">
    <property type="entry name" value="Homodimeric domain of signal transducing histidine kinase"/>
    <property type="match status" value="1"/>
</dbReference>
<sequence>MTLTATIEILAALLSLSGVLALILLRTIWLQQRRLKQAEKRLRQLALDMEAHRENERRTRATEQSLREITWHVPVVVFVVRRGRDRRPRLSFLAGNLRALLGLDPQDMLESDDVLREWPFQDRIHPEDRERLRQHLRQAMRHAQATSFDFRACGPESLRWLHLAMVAHRQGTDETRWVGYLIDTTPIHTHNQTLRAARDAAERASRAKADFLATMSHEIRTPMNGVIGMLELLGRTSLDADQHELLHAVEDSASVLLQILDDVLDFSKLEAGNLRLDPVPFDPRTLVDNVVSLSAGPLHRKGLDVAVSMDSMLAGRLLGDDVRLRQILLNLLNNAGKFTEQGRISVTVRVLGDDDQHQRFRLSMTDTGIGIPPDKQIGLFTPFTQAEAWTARRHGGTGLGLAICRHLVQLMGGRIELTSDVGVGTTVTVELRLPIVQREVNGPAGLRGRHAVVRLASAELTHALDGHLAALGLSVEVMPPSHPLRPGVAADFLFVDAHDHDSAKLIAARVIAVDATPQAPGSPGADGERILLGAHPLKWQAVVRACTLALQPQENIAPRVARDNVSAPATPTRPPRSGRILVAEDHPVNQSLVRRQLDLLGWSCDVVDDGQAAYEALCRTGYALLLTDCQMPVMDGCALAMAWREHETREGHTQRLPIIAMTAHMLGNDVARFRQAGMDDCLGKPVQLHALEEKLLAWTTRAAPLDASATTGEPPTLHGDMLRLLLETSRDDLSAIEQALAQSNASIAAQRLHRLLGGLQIFTGEAALAQALQRVDELHGDRAGEALLQLPADLADLRKLLDRLEHPVSNGVD</sequence>
<feature type="coiled-coil region" evidence="13">
    <location>
        <begin position="28"/>
        <end position="55"/>
    </location>
</feature>
<evidence type="ECO:0000256" key="4">
    <source>
        <dbReference type="ARBA" id="ARBA00022553"/>
    </source>
</evidence>
<evidence type="ECO:0000256" key="11">
    <source>
        <dbReference type="ARBA" id="ARBA00068150"/>
    </source>
</evidence>
<feature type="domain" description="PAS" evidence="16">
    <location>
        <begin position="62"/>
        <end position="143"/>
    </location>
</feature>
<dbReference type="PROSITE" id="PS50109">
    <property type="entry name" value="HIS_KIN"/>
    <property type="match status" value="1"/>
</dbReference>
<dbReference type="SUPFAM" id="SSF55785">
    <property type="entry name" value="PYP-like sensor domain (PAS domain)"/>
    <property type="match status" value="1"/>
</dbReference>
<dbReference type="FunFam" id="1.10.287.130:FF:000002">
    <property type="entry name" value="Two-component osmosensing histidine kinase"/>
    <property type="match status" value="1"/>
</dbReference>
<evidence type="ECO:0000256" key="13">
    <source>
        <dbReference type="SAM" id="Coils"/>
    </source>
</evidence>
<evidence type="ECO:0000259" key="15">
    <source>
        <dbReference type="PROSITE" id="PS50110"/>
    </source>
</evidence>
<dbReference type="InterPro" id="IPR003661">
    <property type="entry name" value="HisK_dim/P_dom"/>
</dbReference>
<dbReference type="AlphaFoldDB" id="A0A5B9DZI3"/>
<dbReference type="InterPro" id="IPR001789">
    <property type="entry name" value="Sig_transdc_resp-reg_receiver"/>
</dbReference>
<dbReference type="Gene3D" id="3.40.50.2300">
    <property type="match status" value="1"/>
</dbReference>
<keyword evidence="4 12" id="KW-0597">Phosphoprotein</keyword>
<dbReference type="PANTHER" id="PTHR45339:SF5">
    <property type="entry name" value="HISTIDINE KINASE"/>
    <property type="match status" value="1"/>
</dbReference>
<comment type="subunit">
    <text evidence="10">At low DSF concentrations, interacts with RpfF.</text>
</comment>
<keyword evidence="7" id="KW-0418">Kinase</keyword>
<dbReference type="SMART" id="SM00388">
    <property type="entry name" value="HisKA"/>
    <property type="match status" value="1"/>
</dbReference>
<dbReference type="RefSeq" id="WP_147627510.1">
    <property type="nucleotide sequence ID" value="NZ_CP042807.1"/>
</dbReference>
<evidence type="ECO:0000256" key="10">
    <source>
        <dbReference type="ARBA" id="ARBA00064003"/>
    </source>
</evidence>
<dbReference type="InterPro" id="IPR036097">
    <property type="entry name" value="HisK_dim/P_sf"/>
</dbReference>
<dbReference type="InterPro" id="IPR011006">
    <property type="entry name" value="CheY-like_superfamily"/>
</dbReference>
<feature type="modified residue" description="4-aspartylphosphate" evidence="12">
    <location>
        <position position="628"/>
    </location>
</feature>
<feature type="domain" description="Response regulatory" evidence="15">
    <location>
        <begin position="579"/>
        <end position="699"/>
    </location>
</feature>
<dbReference type="Pfam" id="PF02518">
    <property type="entry name" value="HATPase_c"/>
    <property type="match status" value="1"/>
</dbReference>
<keyword evidence="13" id="KW-0175">Coiled coil</keyword>
<evidence type="ECO:0000256" key="12">
    <source>
        <dbReference type="PROSITE-ProRule" id="PRU00169"/>
    </source>
</evidence>
<dbReference type="SMART" id="SM00387">
    <property type="entry name" value="HATPase_c"/>
    <property type="match status" value="1"/>
</dbReference>
<dbReference type="PANTHER" id="PTHR45339">
    <property type="entry name" value="HYBRID SIGNAL TRANSDUCTION HISTIDINE KINASE J"/>
    <property type="match status" value="1"/>
</dbReference>
<dbReference type="EC" id="2.7.13.3" evidence="3"/>
<dbReference type="CDD" id="cd16922">
    <property type="entry name" value="HATPase_EvgS-ArcB-TorS-like"/>
    <property type="match status" value="1"/>
</dbReference>
<dbReference type="InterPro" id="IPR000014">
    <property type="entry name" value="PAS"/>
</dbReference>
<dbReference type="SUPFAM" id="SSF55874">
    <property type="entry name" value="ATPase domain of HSP90 chaperone/DNA topoisomerase II/histidine kinase"/>
    <property type="match status" value="1"/>
</dbReference>
<dbReference type="CDD" id="cd00130">
    <property type="entry name" value="PAS"/>
    <property type="match status" value="1"/>
</dbReference>
<organism evidence="17 18">
    <name type="scientific">Rhodanobacter glycinis</name>
    <dbReference type="NCBI Taxonomy" id="582702"/>
    <lineage>
        <taxon>Bacteria</taxon>
        <taxon>Pseudomonadati</taxon>
        <taxon>Pseudomonadota</taxon>
        <taxon>Gammaproteobacteria</taxon>
        <taxon>Lysobacterales</taxon>
        <taxon>Rhodanobacteraceae</taxon>
        <taxon>Rhodanobacter</taxon>
    </lineage>
</organism>
<name>A0A5B9DZI3_9GAMM</name>